<sequence length="359" mass="38152">MRCPRRLWALAAVPLGAALGAASGQAPEAANGTSPTTLTPPPEPAGPQVAVVMTVRNVDHELLAAKRDLASAFKREIGNTLALASGNGVEPEDIAVDLSVDSEVRAVIAIPSDTSASAVMSSLGASPNNQREASNHSNASVARLVSSGLATLHGIRSVLVGPLSVENLRVLDRMPPEGAPAVLWLGLQRDRLARYVPTAWLQHLLHRLPRYVPPPWLQHLLDRLPRKGPLAAGAPWSWLAALALGACLCCSLCCLCAKRRPASPDCSQFSQFNGTWVRKHSGRIAQHAGIIVIINGRVHWQRGRESRILKMPEEGYQIISPASPDEACDVEMVDGALVVDGHVFTRHSGPSGQEGASPP</sequence>
<accession>A0A7S1M407</accession>
<evidence type="ECO:0000313" key="3">
    <source>
        <dbReference type="EMBL" id="CAD9120794.1"/>
    </source>
</evidence>
<feature type="compositionally biased region" description="Low complexity" evidence="1">
    <location>
        <begin position="25"/>
        <end position="37"/>
    </location>
</feature>
<organism evidence="3">
    <name type="scientific">Alexandrium catenella</name>
    <name type="common">Red tide dinoflagellate</name>
    <name type="synonym">Gonyaulax catenella</name>
    <dbReference type="NCBI Taxonomy" id="2925"/>
    <lineage>
        <taxon>Eukaryota</taxon>
        <taxon>Sar</taxon>
        <taxon>Alveolata</taxon>
        <taxon>Dinophyceae</taxon>
        <taxon>Gonyaulacales</taxon>
        <taxon>Pyrocystaceae</taxon>
        <taxon>Alexandrium</taxon>
    </lineage>
</organism>
<reference evidence="3" key="1">
    <citation type="submission" date="2021-01" db="EMBL/GenBank/DDBJ databases">
        <authorList>
            <person name="Corre E."/>
            <person name="Pelletier E."/>
            <person name="Niang G."/>
            <person name="Scheremetjew M."/>
            <person name="Finn R."/>
            <person name="Kale V."/>
            <person name="Holt S."/>
            <person name="Cochrane G."/>
            <person name="Meng A."/>
            <person name="Brown T."/>
            <person name="Cohen L."/>
        </authorList>
    </citation>
    <scope>NUCLEOTIDE SEQUENCE</scope>
    <source>
        <strain evidence="3">OF101</strain>
    </source>
</reference>
<dbReference type="EMBL" id="HBGE01028552">
    <property type="protein sequence ID" value="CAD9120794.1"/>
    <property type="molecule type" value="Transcribed_RNA"/>
</dbReference>
<protein>
    <submittedName>
        <fullName evidence="3">Uncharacterized protein</fullName>
    </submittedName>
</protein>
<name>A0A7S1M407_ALECA</name>
<evidence type="ECO:0000256" key="1">
    <source>
        <dbReference type="SAM" id="MobiDB-lite"/>
    </source>
</evidence>
<proteinExistence type="predicted"/>
<keyword evidence="2" id="KW-0732">Signal</keyword>
<feature type="signal peptide" evidence="2">
    <location>
        <begin position="1"/>
        <end position="24"/>
    </location>
</feature>
<gene>
    <name evidence="3" type="ORF">ACAT0790_LOCUS17157</name>
</gene>
<dbReference type="AlphaFoldDB" id="A0A7S1M407"/>
<feature type="chain" id="PRO_5030877046" evidence="2">
    <location>
        <begin position="25"/>
        <end position="359"/>
    </location>
</feature>
<feature type="region of interest" description="Disordered" evidence="1">
    <location>
        <begin position="25"/>
        <end position="46"/>
    </location>
</feature>
<evidence type="ECO:0000256" key="2">
    <source>
        <dbReference type="SAM" id="SignalP"/>
    </source>
</evidence>